<sequence>MKIMIIGAGKLGYRLAETMMNEQIDITLVDTNQKTIERVQDHLDVLAVMGNGLDMATLKELSIETYDMLIAVTGVDEANTIICSIAKKLGVRRTIARIRNPEYIRQKDYLTEDMGIDHIVNPDLATAHEIMRFLMKGYHFHTGDFAKGKVTMMDIKIGQIPDLIGKKIMNIENFDGLLITAIKREGVILIPDGSTVLKAEDLLYILGKTHRLNEFVKRFKLCLDVRPVKDIMIFGGGNIGFYLANDLIRQNVNVVIVEQNRDRCYYLSNKLPEAVVIHGDGTDLQLLEEESLAQMDAFVGATGFDEQNLLMAIMAKQEGVDKTIAKISRSSYVNLIDKLNIDFSLNPIDITVSEILKYVRGGLIVSVTMLLERQAEVVEVIVNESLACVNEKIKDLKLPKGIIIGAILHNHQVIIPNGDTVIHAGDRLVIFSLNSSVEALQQFIRPNDGGLLRELWNRTKGPRKTAVS</sequence>
<dbReference type="InterPro" id="IPR006036">
    <property type="entry name" value="K_uptake_TrkA"/>
</dbReference>
<keyword evidence="5" id="KW-0520">NAD</keyword>
<evidence type="ECO:0000259" key="7">
    <source>
        <dbReference type="PROSITE" id="PS51201"/>
    </source>
</evidence>
<dbReference type="Gene3D" id="3.40.50.720">
    <property type="entry name" value="NAD(P)-binding Rossmann-like Domain"/>
    <property type="match status" value="2"/>
</dbReference>
<dbReference type="InterPro" id="IPR003148">
    <property type="entry name" value="RCK_N"/>
</dbReference>
<dbReference type="InterPro" id="IPR050721">
    <property type="entry name" value="Trk_Ktr_HKT_K-transport"/>
</dbReference>
<dbReference type="Gene3D" id="3.30.70.1450">
    <property type="entry name" value="Regulator of K+ conductance, C-terminal domain"/>
    <property type="match status" value="2"/>
</dbReference>
<dbReference type="OrthoDB" id="9775180at2"/>
<dbReference type="InterPro" id="IPR036721">
    <property type="entry name" value="RCK_C_sf"/>
</dbReference>
<keyword evidence="3" id="KW-0633">Potassium transport</keyword>
<feature type="domain" description="RCK C-terminal" evidence="8">
    <location>
        <begin position="365"/>
        <end position="446"/>
    </location>
</feature>
<feature type="domain" description="RCK N-terminal" evidence="7">
    <location>
        <begin position="1"/>
        <end position="120"/>
    </location>
</feature>
<dbReference type="PANTHER" id="PTHR43833">
    <property type="entry name" value="POTASSIUM CHANNEL PROTEIN 2-RELATED-RELATED"/>
    <property type="match status" value="1"/>
</dbReference>
<feature type="domain" description="RCK N-terminal" evidence="7">
    <location>
        <begin position="228"/>
        <end position="345"/>
    </location>
</feature>
<dbReference type="SUPFAM" id="SSF51735">
    <property type="entry name" value="NAD(P)-binding Rossmann-fold domains"/>
    <property type="match status" value="2"/>
</dbReference>
<dbReference type="NCBIfam" id="NF007031">
    <property type="entry name" value="PRK09496.1-2"/>
    <property type="match status" value="1"/>
</dbReference>
<dbReference type="NCBIfam" id="NF007039">
    <property type="entry name" value="PRK09496.3-2"/>
    <property type="match status" value="1"/>
</dbReference>
<dbReference type="GO" id="GO:0015079">
    <property type="term" value="F:potassium ion transmembrane transporter activity"/>
    <property type="evidence" value="ECO:0007669"/>
    <property type="project" value="InterPro"/>
</dbReference>
<dbReference type="RefSeq" id="WP_092592276.1">
    <property type="nucleotide sequence ID" value="NZ_FMWL01000017.1"/>
</dbReference>
<evidence type="ECO:0000256" key="4">
    <source>
        <dbReference type="ARBA" id="ARBA00022958"/>
    </source>
</evidence>
<evidence type="ECO:0000256" key="3">
    <source>
        <dbReference type="ARBA" id="ARBA00022538"/>
    </source>
</evidence>
<gene>
    <name evidence="9" type="ORF">SAMN03080599_02634</name>
</gene>
<evidence type="ECO:0000256" key="6">
    <source>
        <dbReference type="ARBA" id="ARBA00023065"/>
    </source>
</evidence>
<dbReference type="GO" id="GO:0005886">
    <property type="term" value="C:plasma membrane"/>
    <property type="evidence" value="ECO:0007669"/>
    <property type="project" value="InterPro"/>
</dbReference>
<reference evidence="9 10" key="1">
    <citation type="submission" date="2016-10" db="EMBL/GenBank/DDBJ databases">
        <authorList>
            <person name="de Groot N.N."/>
        </authorList>
    </citation>
    <scope>NUCLEOTIDE SEQUENCE [LARGE SCALE GENOMIC DNA]</scope>
    <source>
        <strain evidence="9 10">DSM 2784</strain>
    </source>
</reference>
<evidence type="ECO:0000313" key="10">
    <source>
        <dbReference type="Proteomes" id="UP000199208"/>
    </source>
</evidence>
<feature type="domain" description="RCK C-terminal" evidence="8">
    <location>
        <begin position="140"/>
        <end position="221"/>
    </location>
</feature>
<evidence type="ECO:0000313" key="9">
    <source>
        <dbReference type="EMBL" id="SCZ81160.1"/>
    </source>
</evidence>
<dbReference type="Pfam" id="PF02254">
    <property type="entry name" value="TrkA_N"/>
    <property type="match status" value="2"/>
</dbReference>
<dbReference type="PROSITE" id="PS51202">
    <property type="entry name" value="RCK_C"/>
    <property type="match status" value="2"/>
</dbReference>
<dbReference type="AlphaFoldDB" id="A0A1G5S5L7"/>
<dbReference type="Proteomes" id="UP000199208">
    <property type="component" value="Unassembled WGS sequence"/>
</dbReference>
<evidence type="ECO:0000256" key="1">
    <source>
        <dbReference type="ARBA" id="ARBA00017378"/>
    </source>
</evidence>
<dbReference type="PANTHER" id="PTHR43833:SF5">
    <property type="entry name" value="TRK SYSTEM POTASSIUM UPTAKE PROTEIN TRKA"/>
    <property type="match status" value="1"/>
</dbReference>
<dbReference type="Pfam" id="PF02080">
    <property type="entry name" value="TrkA_C"/>
    <property type="match status" value="2"/>
</dbReference>
<dbReference type="PRINTS" id="PR00335">
    <property type="entry name" value="KUPTAKETRKA"/>
</dbReference>
<keyword evidence="2" id="KW-0813">Transport</keyword>
<dbReference type="EMBL" id="FMWL01000017">
    <property type="protein sequence ID" value="SCZ81160.1"/>
    <property type="molecule type" value="Genomic_DNA"/>
</dbReference>
<name>A0A1G5S5L7_9FIRM</name>
<evidence type="ECO:0000256" key="5">
    <source>
        <dbReference type="ARBA" id="ARBA00023027"/>
    </source>
</evidence>
<dbReference type="PROSITE" id="PS51201">
    <property type="entry name" value="RCK_N"/>
    <property type="match status" value="2"/>
</dbReference>
<proteinExistence type="predicted"/>
<dbReference type="InterPro" id="IPR036291">
    <property type="entry name" value="NAD(P)-bd_dom_sf"/>
</dbReference>
<protein>
    <recommendedName>
        <fullName evidence="1">Trk system potassium uptake protein TrkA</fullName>
    </recommendedName>
</protein>
<dbReference type="SUPFAM" id="SSF116726">
    <property type="entry name" value="TrkA C-terminal domain-like"/>
    <property type="match status" value="2"/>
</dbReference>
<dbReference type="NCBIfam" id="NF007032">
    <property type="entry name" value="PRK09496.1-4"/>
    <property type="match status" value="1"/>
</dbReference>
<keyword evidence="10" id="KW-1185">Reference proteome</keyword>
<evidence type="ECO:0000259" key="8">
    <source>
        <dbReference type="PROSITE" id="PS51202"/>
    </source>
</evidence>
<dbReference type="InterPro" id="IPR006037">
    <property type="entry name" value="RCK_C"/>
</dbReference>
<keyword evidence="6" id="KW-0406">Ion transport</keyword>
<organism evidence="9 10">
    <name type="scientific">Acidaminobacter hydrogenoformans DSM 2784</name>
    <dbReference type="NCBI Taxonomy" id="1120920"/>
    <lineage>
        <taxon>Bacteria</taxon>
        <taxon>Bacillati</taxon>
        <taxon>Bacillota</taxon>
        <taxon>Clostridia</taxon>
        <taxon>Peptostreptococcales</taxon>
        <taxon>Acidaminobacteraceae</taxon>
        <taxon>Acidaminobacter</taxon>
    </lineage>
</organism>
<accession>A0A1G5S5L7</accession>
<keyword evidence="4" id="KW-0630">Potassium</keyword>
<evidence type="ECO:0000256" key="2">
    <source>
        <dbReference type="ARBA" id="ARBA00022448"/>
    </source>
</evidence>
<dbReference type="STRING" id="1120920.SAMN03080599_02634"/>
<dbReference type="NCBIfam" id="NF007041">
    <property type="entry name" value="PRK09496.3-4"/>
    <property type="match status" value="1"/>
</dbReference>